<dbReference type="AlphaFoldDB" id="A0A6N2LLL5"/>
<evidence type="ECO:0000256" key="4">
    <source>
        <dbReference type="ARBA" id="ARBA00022806"/>
    </source>
</evidence>
<evidence type="ECO:0000256" key="5">
    <source>
        <dbReference type="ARBA" id="ARBA00022840"/>
    </source>
</evidence>
<dbReference type="Gene3D" id="3.40.50.300">
    <property type="entry name" value="P-loop containing nucleotide triphosphate hydrolases"/>
    <property type="match status" value="2"/>
</dbReference>
<dbReference type="Pfam" id="PF00271">
    <property type="entry name" value="Helicase_C"/>
    <property type="match status" value="1"/>
</dbReference>
<dbReference type="PANTHER" id="PTHR47959:SF15">
    <property type="entry name" value="RNA HELICASE"/>
    <property type="match status" value="1"/>
</dbReference>
<dbReference type="InterPro" id="IPR050079">
    <property type="entry name" value="DEAD_box_RNA_helicase"/>
</dbReference>
<dbReference type="EMBL" id="CAADRP010001566">
    <property type="protein sequence ID" value="VFU41714.1"/>
    <property type="molecule type" value="Genomic_DNA"/>
</dbReference>
<dbReference type="CDD" id="cd18787">
    <property type="entry name" value="SF2_C_DEAD"/>
    <property type="match status" value="1"/>
</dbReference>
<dbReference type="InterPro" id="IPR011545">
    <property type="entry name" value="DEAD/DEAH_box_helicase_dom"/>
</dbReference>
<dbReference type="PANTHER" id="PTHR47959">
    <property type="entry name" value="ATP-DEPENDENT RNA HELICASE RHLE-RELATED"/>
    <property type="match status" value="1"/>
</dbReference>
<accession>A0A6N2LLL5</accession>
<evidence type="ECO:0000256" key="6">
    <source>
        <dbReference type="ARBA" id="ARBA00022884"/>
    </source>
</evidence>
<evidence type="ECO:0000256" key="3">
    <source>
        <dbReference type="ARBA" id="ARBA00022801"/>
    </source>
</evidence>
<dbReference type="CDD" id="cd17957">
    <property type="entry name" value="DEADc_DDX52"/>
    <property type="match status" value="1"/>
</dbReference>
<dbReference type="GO" id="GO:0030490">
    <property type="term" value="P:maturation of SSU-rRNA"/>
    <property type="evidence" value="ECO:0007669"/>
    <property type="project" value="InterPro"/>
</dbReference>
<keyword evidence="2" id="KW-0547">Nucleotide-binding</keyword>
<evidence type="ECO:0000259" key="10">
    <source>
        <dbReference type="PROSITE" id="PS51192"/>
    </source>
</evidence>
<evidence type="ECO:0000259" key="12">
    <source>
        <dbReference type="PROSITE" id="PS51195"/>
    </source>
</evidence>
<dbReference type="GO" id="GO:0003723">
    <property type="term" value="F:RNA binding"/>
    <property type="evidence" value="ECO:0007669"/>
    <property type="project" value="UniProtKB-KW"/>
</dbReference>
<dbReference type="SUPFAM" id="SSF52540">
    <property type="entry name" value="P-loop containing nucleoside triphosphate hydrolases"/>
    <property type="match status" value="1"/>
</dbReference>
<dbReference type="PROSITE" id="PS51192">
    <property type="entry name" value="HELICASE_ATP_BIND_1"/>
    <property type="match status" value="1"/>
</dbReference>
<dbReference type="GO" id="GO:0016787">
    <property type="term" value="F:hydrolase activity"/>
    <property type="evidence" value="ECO:0007669"/>
    <property type="project" value="UniProtKB-KW"/>
</dbReference>
<dbReference type="InterPro" id="IPR014014">
    <property type="entry name" value="RNA_helicase_DEAD_Q_motif"/>
</dbReference>
<comment type="catalytic activity">
    <reaction evidence="8">
        <text>ATP + H2O = ADP + phosphate + H(+)</text>
        <dbReference type="Rhea" id="RHEA:13065"/>
        <dbReference type="ChEBI" id="CHEBI:15377"/>
        <dbReference type="ChEBI" id="CHEBI:15378"/>
        <dbReference type="ChEBI" id="CHEBI:30616"/>
        <dbReference type="ChEBI" id="CHEBI:43474"/>
        <dbReference type="ChEBI" id="CHEBI:456216"/>
        <dbReference type="EC" id="3.6.4.13"/>
    </reaction>
</comment>
<feature type="domain" description="DEAD-box RNA helicase Q" evidence="12">
    <location>
        <begin position="133"/>
        <end position="161"/>
    </location>
</feature>
<dbReference type="PROSITE" id="PS51194">
    <property type="entry name" value="HELICASE_CTER"/>
    <property type="match status" value="1"/>
</dbReference>
<evidence type="ECO:0000256" key="2">
    <source>
        <dbReference type="ARBA" id="ARBA00022741"/>
    </source>
</evidence>
<protein>
    <recommendedName>
        <fullName evidence="1">RNA helicase</fullName>
        <ecNumber evidence="1">3.6.4.13</ecNumber>
    </recommendedName>
</protein>
<dbReference type="InterPro" id="IPR044764">
    <property type="entry name" value="DDX52/Rok1_DEADc"/>
</dbReference>
<dbReference type="EC" id="3.6.4.13" evidence="1"/>
<dbReference type="GO" id="GO:0005524">
    <property type="term" value="F:ATP binding"/>
    <property type="evidence" value="ECO:0007669"/>
    <property type="project" value="UniProtKB-KW"/>
</dbReference>
<proteinExistence type="inferred from homology"/>
<dbReference type="SMART" id="SM00487">
    <property type="entry name" value="DEXDc"/>
    <property type="match status" value="1"/>
</dbReference>
<feature type="domain" description="Helicase C-terminal" evidence="11">
    <location>
        <begin position="394"/>
        <end position="537"/>
    </location>
</feature>
<evidence type="ECO:0000256" key="7">
    <source>
        <dbReference type="ARBA" id="ARBA00024355"/>
    </source>
</evidence>
<sequence length="560" mass="63452">MEKDTSFLLTGIKFNKKRFAGDFALFKKRKQSNDDGSVDDLSYFKREDTEAENVVVSVNKKRKRKTKAERVEGFSVFKGSDSVPVVINEATEQEENNQKELNRQNERDLRLRKKYGIHVSGNNVPSPLQGFAELSTRYGCESYLLHNLVKLGFKEPTPIQRQAIPVLLSGRECFAKAPTGSGKTLAFVYPMLMKLKQPSKDGIRAVILCHTRELAAQTTRECKKMAKGNKFRIKLMTKELLRNTDFTKLPCDILVSTPRRLQLCICKKKKKIDLSRVEYLVLDESDKLFERSLLEQTDSVVKACSNPSIIRSLFSATLPDFVEDVARTVMHDAVRVIVGDKNAASESIKQKLIFAGSEEGKLLALRQSFAEVCYAADIYMVEFSTLGIEFVKSILGWSYGSLNPPVLIFVQSIERAEELYGELKFDSIRVGVIHSNLSQEQRENGIDDFRAGKTWVLIATDVLGRGMDFKGVKCVINYDFPDCAASYIHRIGRSGRAGRIGEAITFYTEDDIPYLRNIANVMIASGCEVPSWLIDMPKKKWKKHYPRRESISTKPKDQEE</sequence>
<evidence type="ECO:0000256" key="9">
    <source>
        <dbReference type="PROSITE-ProRule" id="PRU00552"/>
    </source>
</evidence>
<dbReference type="SMART" id="SM00490">
    <property type="entry name" value="HELICc"/>
    <property type="match status" value="1"/>
</dbReference>
<dbReference type="InterPro" id="IPR001650">
    <property type="entry name" value="Helicase_C-like"/>
</dbReference>
<reference evidence="13" key="1">
    <citation type="submission" date="2019-03" db="EMBL/GenBank/DDBJ databases">
        <authorList>
            <person name="Mank J."/>
            <person name="Almeida P."/>
        </authorList>
    </citation>
    <scope>NUCLEOTIDE SEQUENCE</scope>
    <source>
        <strain evidence="13">78183</strain>
    </source>
</reference>
<feature type="domain" description="Helicase ATP-binding" evidence="10">
    <location>
        <begin position="164"/>
        <end position="336"/>
    </location>
</feature>
<keyword evidence="4" id="KW-0347">Helicase</keyword>
<dbReference type="GO" id="GO:0003724">
    <property type="term" value="F:RNA helicase activity"/>
    <property type="evidence" value="ECO:0007669"/>
    <property type="project" value="UniProtKB-EC"/>
</dbReference>
<keyword evidence="6" id="KW-0694">RNA-binding</keyword>
<gene>
    <name evidence="13" type="ORF">SVIM_LOCUS246191</name>
</gene>
<dbReference type="Pfam" id="PF00270">
    <property type="entry name" value="DEAD"/>
    <property type="match status" value="1"/>
</dbReference>
<keyword evidence="3" id="KW-0378">Hydrolase</keyword>
<comment type="similarity">
    <text evidence="7">Belongs to the DEAD box helicase family. DDX52/ROK1 subfamily.</text>
</comment>
<evidence type="ECO:0000259" key="11">
    <source>
        <dbReference type="PROSITE" id="PS51194"/>
    </source>
</evidence>
<keyword evidence="5" id="KW-0067">ATP-binding</keyword>
<evidence type="ECO:0000256" key="8">
    <source>
        <dbReference type="ARBA" id="ARBA00047984"/>
    </source>
</evidence>
<dbReference type="InterPro" id="IPR027417">
    <property type="entry name" value="P-loop_NTPase"/>
</dbReference>
<feature type="short sequence motif" description="Q motif" evidence="9">
    <location>
        <begin position="133"/>
        <end position="161"/>
    </location>
</feature>
<dbReference type="InterPro" id="IPR014001">
    <property type="entry name" value="Helicase_ATP-bd"/>
</dbReference>
<evidence type="ECO:0000313" key="13">
    <source>
        <dbReference type="EMBL" id="VFU41714.1"/>
    </source>
</evidence>
<organism evidence="13">
    <name type="scientific">Salix viminalis</name>
    <name type="common">Common osier</name>
    <name type="synonym">Basket willow</name>
    <dbReference type="NCBI Taxonomy" id="40686"/>
    <lineage>
        <taxon>Eukaryota</taxon>
        <taxon>Viridiplantae</taxon>
        <taxon>Streptophyta</taxon>
        <taxon>Embryophyta</taxon>
        <taxon>Tracheophyta</taxon>
        <taxon>Spermatophyta</taxon>
        <taxon>Magnoliopsida</taxon>
        <taxon>eudicotyledons</taxon>
        <taxon>Gunneridae</taxon>
        <taxon>Pentapetalae</taxon>
        <taxon>rosids</taxon>
        <taxon>fabids</taxon>
        <taxon>Malpighiales</taxon>
        <taxon>Salicaceae</taxon>
        <taxon>Saliceae</taxon>
        <taxon>Salix</taxon>
    </lineage>
</organism>
<name>A0A6N2LLL5_SALVM</name>
<dbReference type="GO" id="GO:0005829">
    <property type="term" value="C:cytosol"/>
    <property type="evidence" value="ECO:0007669"/>
    <property type="project" value="TreeGrafter"/>
</dbReference>
<evidence type="ECO:0000256" key="1">
    <source>
        <dbReference type="ARBA" id="ARBA00012552"/>
    </source>
</evidence>
<dbReference type="PROSITE" id="PS51195">
    <property type="entry name" value="Q_MOTIF"/>
    <property type="match status" value="1"/>
</dbReference>